<accession>A0A450VRV4</accession>
<protein>
    <submittedName>
        <fullName evidence="1">Uncharacterized protein</fullName>
    </submittedName>
</protein>
<evidence type="ECO:0000313" key="1">
    <source>
        <dbReference type="EMBL" id="VFK07534.1"/>
    </source>
</evidence>
<proteinExistence type="predicted"/>
<dbReference type="EMBL" id="CAADFJ010000766">
    <property type="protein sequence ID" value="VFK11070.1"/>
    <property type="molecule type" value="Genomic_DNA"/>
</dbReference>
<name>A0A450VRV4_9GAMM</name>
<evidence type="ECO:0000313" key="2">
    <source>
        <dbReference type="EMBL" id="VFK11070.1"/>
    </source>
</evidence>
<gene>
    <name evidence="1" type="ORF">BECKH772A_GA0070896_107452</name>
    <name evidence="2" type="ORF">BECKH772C_GA0070978_107662</name>
</gene>
<dbReference type="AlphaFoldDB" id="A0A450VRV4"/>
<dbReference type="EMBL" id="CAADFG010000745">
    <property type="protein sequence ID" value="VFK07534.1"/>
    <property type="molecule type" value="Genomic_DNA"/>
</dbReference>
<reference evidence="1" key="1">
    <citation type="submission" date="2019-02" db="EMBL/GenBank/DDBJ databases">
        <authorList>
            <person name="Gruber-Vodicka R. H."/>
            <person name="Seah K. B. B."/>
        </authorList>
    </citation>
    <scope>NUCLEOTIDE SEQUENCE</scope>
    <source>
        <strain evidence="2">BECK_SA2B12</strain>
        <strain evidence="1">BECK_SA2B15</strain>
    </source>
</reference>
<organism evidence="1">
    <name type="scientific">Candidatus Kentrum eta</name>
    <dbReference type="NCBI Taxonomy" id="2126337"/>
    <lineage>
        <taxon>Bacteria</taxon>
        <taxon>Pseudomonadati</taxon>
        <taxon>Pseudomonadota</taxon>
        <taxon>Gammaproteobacteria</taxon>
        <taxon>Candidatus Kentrum</taxon>
    </lineage>
</organism>
<sequence length="57" mass="6406">MAPMSVVDSFRTRFPSRNALQLWSGVNASEIGNRTPSLAKVTSRLSFLLLNVNRVYH</sequence>